<dbReference type="STRING" id="158441.A0A226E9G8"/>
<sequence>MALILNIVREGFLLKRHQVFDPNSEEGRIQALLDEFPTVARKDGTIGRTGFAVHKIEAPDHPVFAETPRWYPPKYAEEIDRQIQELLKYGLIRPSKSPYGANIVLRPKANDGFERVVYFASKSLTPPEKRLSTPDKECLAIVWAINKFRDFLWGEEFTGLTDNDALSYLKTQHKNRRLTRWSHEIEEWGCKIMHIKGTHNVVADCLSRAPVSPTPEELDHLDGARDCYTPIFTAFVAKGFLERLKIAQNQDPDVISIVGKLTNPPLAMEDSSHIVLSHKERNILVNYCMQDGILHRRILNFRNKTAQNSRNVAILPSTFVAENAGPLNRIVQNEVVSSGSSQEDVARNPGPSNGRVCSPNQLSNSVSVLSNDNFRAHTLTEPSDFMLVPVLPISLRGEILNLFHDATEAGHMGVRKTQLAIKRRFFWDGMNKDIHEYVKSCQKCQEYKVERSKSKGLLGNVRQANAVFENIFIDFIGPYPASRYRRNKFCLVIVDQLSS</sequence>
<keyword evidence="2" id="KW-0808">Transferase</keyword>
<dbReference type="Gene3D" id="1.10.340.70">
    <property type="match status" value="1"/>
</dbReference>
<dbReference type="Pfam" id="PF17917">
    <property type="entry name" value="RT_RNaseH"/>
    <property type="match status" value="1"/>
</dbReference>
<dbReference type="Gene3D" id="3.10.10.10">
    <property type="entry name" value="HIV Type 1 Reverse Transcriptase, subunit A, domain 1"/>
    <property type="match status" value="1"/>
</dbReference>
<evidence type="ECO:0000256" key="7">
    <source>
        <dbReference type="ARBA" id="ARBA00022918"/>
    </source>
</evidence>
<dbReference type="EMBL" id="LNIX01000005">
    <property type="protein sequence ID" value="OXA54205.1"/>
    <property type="molecule type" value="Genomic_DNA"/>
</dbReference>
<keyword evidence="5" id="KW-0255">Endonuclease</keyword>
<gene>
    <name evidence="10" type="ORF">Fcan01_10124</name>
</gene>
<evidence type="ECO:0000256" key="6">
    <source>
        <dbReference type="ARBA" id="ARBA00022801"/>
    </source>
</evidence>
<dbReference type="GO" id="GO:0016787">
    <property type="term" value="F:hydrolase activity"/>
    <property type="evidence" value="ECO:0007669"/>
    <property type="project" value="UniProtKB-KW"/>
</dbReference>
<dbReference type="PANTHER" id="PTHR37984">
    <property type="entry name" value="PROTEIN CBG26694"/>
    <property type="match status" value="1"/>
</dbReference>
<protein>
    <recommendedName>
        <fullName evidence="1">RNA-directed DNA polymerase</fullName>
        <ecNumber evidence="1">2.7.7.49</ecNumber>
    </recommendedName>
</protein>
<dbReference type="SUPFAM" id="SSF56672">
    <property type="entry name" value="DNA/RNA polymerases"/>
    <property type="match status" value="1"/>
</dbReference>
<evidence type="ECO:0000256" key="2">
    <source>
        <dbReference type="ARBA" id="ARBA00022679"/>
    </source>
</evidence>
<evidence type="ECO:0000256" key="1">
    <source>
        <dbReference type="ARBA" id="ARBA00012493"/>
    </source>
</evidence>
<dbReference type="PANTHER" id="PTHR37984:SF5">
    <property type="entry name" value="PROTEIN NYNRIN-LIKE"/>
    <property type="match status" value="1"/>
</dbReference>
<dbReference type="GO" id="GO:0003964">
    <property type="term" value="F:RNA-directed DNA polymerase activity"/>
    <property type="evidence" value="ECO:0007669"/>
    <property type="project" value="UniProtKB-KW"/>
</dbReference>
<keyword evidence="7" id="KW-0695">RNA-directed DNA polymerase</keyword>
<evidence type="ECO:0000313" key="10">
    <source>
        <dbReference type="EMBL" id="OXA54205.1"/>
    </source>
</evidence>
<feature type="domain" description="Integrase zinc-binding" evidence="9">
    <location>
        <begin position="392"/>
        <end position="449"/>
    </location>
</feature>
<dbReference type="CDD" id="cd09274">
    <property type="entry name" value="RNase_HI_RT_Ty3"/>
    <property type="match status" value="1"/>
</dbReference>
<dbReference type="FunFam" id="1.10.340.70:FF:000001">
    <property type="entry name" value="Retrovirus-related Pol polyprotein from transposon gypsy-like Protein"/>
    <property type="match status" value="1"/>
</dbReference>
<dbReference type="InterPro" id="IPR050951">
    <property type="entry name" value="Retrovirus_Pol_polyprotein"/>
</dbReference>
<dbReference type="InterPro" id="IPR041373">
    <property type="entry name" value="RT_RNaseH"/>
</dbReference>
<reference evidence="10 11" key="1">
    <citation type="submission" date="2015-12" db="EMBL/GenBank/DDBJ databases">
        <title>The genome of Folsomia candida.</title>
        <authorList>
            <person name="Faddeeva A."/>
            <person name="Derks M.F."/>
            <person name="Anvar Y."/>
            <person name="Smit S."/>
            <person name="Van Straalen N."/>
            <person name="Roelofs D."/>
        </authorList>
    </citation>
    <scope>NUCLEOTIDE SEQUENCE [LARGE SCALE GENOMIC DNA]</scope>
    <source>
        <strain evidence="10 11">VU population</strain>
        <tissue evidence="10">Whole body</tissue>
    </source>
</reference>
<keyword evidence="11" id="KW-1185">Reference proteome</keyword>
<evidence type="ECO:0000259" key="9">
    <source>
        <dbReference type="Pfam" id="PF17921"/>
    </source>
</evidence>
<dbReference type="GO" id="GO:0004519">
    <property type="term" value="F:endonuclease activity"/>
    <property type="evidence" value="ECO:0007669"/>
    <property type="project" value="UniProtKB-KW"/>
</dbReference>
<keyword evidence="4" id="KW-0540">Nuclease</keyword>
<dbReference type="Pfam" id="PF17921">
    <property type="entry name" value="Integrase_H2C2"/>
    <property type="match status" value="1"/>
</dbReference>
<dbReference type="InterPro" id="IPR043502">
    <property type="entry name" value="DNA/RNA_pol_sf"/>
</dbReference>
<comment type="caution">
    <text evidence="10">The sequence shown here is derived from an EMBL/GenBank/DDBJ whole genome shotgun (WGS) entry which is preliminary data.</text>
</comment>
<feature type="domain" description="Reverse transcriptase RNase H-like" evidence="8">
    <location>
        <begin position="96"/>
        <end position="187"/>
    </location>
</feature>
<dbReference type="EC" id="2.7.7.49" evidence="1"/>
<evidence type="ECO:0000313" key="11">
    <source>
        <dbReference type="Proteomes" id="UP000198287"/>
    </source>
</evidence>
<name>A0A226E9G8_FOLCA</name>
<evidence type="ECO:0000256" key="3">
    <source>
        <dbReference type="ARBA" id="ARBA00022695"/>
    </source>
</evidence>
<dbReference type="OMA" id="TECHTCE"/>
<evidence type="ECO:0000256" key="4">
    <source>
        <dbReference type="ARBA" id="ARBA00022722"/>
    </source>
</evidence>
<dbReference type="InterPro" id="IPR041588">
    <property type="entry name" value="Integrase_H2C2"/>
</dbReference>
<organism evidence="10 11">
    <name type="scientific">Folsomia candida</name>
    <name type="common">Springtail</name>
    <dbReference type="NCBI Taxonomy" id="158441"/>
    <lineage>
        <taxon>Eukaryota</taxon>
        <taxon>Metazoa</taxon>
        <taxon>Ecdysozoa</taxon>
        <taxon>Arthropoda</taxon>
        <taxon>Hexapoda</taxon>
        <taxon>Collembola</taxon>
        <taxon>Entomobryomorpha</taxon>
        <taxon>Isotomoidea</taxon>
        <taxon>Isotomidae</taxon>
        <taxon>Proisotominae</taxon>
        <taxon>Folsomia</taxon>
    </lineage>
</organism>
<evidence type="ECO:0000259" key="8">
    <source>
        <dbReference type="Pfam" id="PF17917"/>
    </source>
</evidence>
<keyword evidence="3" id="KW-0548">Nucleotidyltransferase</keyword>
<evidence type="ECO:0000256" key="5">
    <source>
        <dbReference type="ARBA" id="ARBA00022759"/>
    </source>
</evidence>
<accession>A0A226E9G8</accession>
<keyword evidence="6" id="KW-0378">Hydrolase</keyword>
<proteinExistence type="predicted"/>
<dbReference type="AlphaFoldDB" id="A0A226E9G8"/>
<dbReference type="Proteomes" id="UP000198287">
    <property type="component" value="Unassembled WGS sequence"/>
</dbReference>